<comment type="caution">
    <text evidence="2">The sequence shown here is derived from an EMBL/GenBank/DDBJ whole genome shotgun (WGS) entry which is preliminary data.</text>
</comment>
<evidence type="ECO:0000313" key="3">
    <source>
        <dbReference type="Proteomes" id="UP000807115"/>
    </source>
</evidence>
<dbReference type="AlphaFoldDB" id="A0A921UGK0"/>
<name>A0A921UGK0_SORBI</name>
<reference evidence="2" key="1">
    <citation type="journal article" date="2019" name="BMC Genomics">
        <title>A new reference genome for Sorghum bicolor reveals high levels of sequence similarity between sweet and grain genotypes: implications for the genetics of sugar metabolism.</title>
        <authorList>
            <person name="Cooper E.A."/>
            <person name="Brenton Z.W."/>
            <person name="Flinn B.S."/>
            <person name="Jenkins J."/>
            <person name="Shu S."/>
            <person name="Flowers D."/>
            <person name="Luo F."/>
            <person name="Wang Y."/>
            <person name="Xia P."/>
            <person name="Barry K."/>
            <person name="Daum C."/>
            <person name="Lipzen A."/>
            <person name="Yoshinaga Y."/>
            <person name="Schmutz J."/>
            <person name="Saski C."/>
            <person name="Vermerris W."/>
            <person name="Kresovich S."/>
        </authorList>
    </citation>
    <scope>NUCLEOTIDE SEQUENCE</scope>
</reference>
<keyword evidence="1" id="KW-1133">Transmembrane helix</keyword>
<organism evidence="2 3">
    <name type="scientific">Sorghum bicolor</name>
    <name type="common">Sorghum</name>
    <name type="synonym">Sorghum vulgare</name>
    <dbReference type="NCBI Taxonomy" id="4558"/>
    <lineage>
        <taxon>Eukaryota</taxon>
        <taxon>Viridiplantae</taxon>
        <taxon>Streptophyta</taxon>
        <taxon>Embryophyta</taxon>
        <taxon>Tracheophyta</taxon>
        <taxon>Spermatophyta</taxon>
        <taxon>Magnoliopsida</taxon>
        <taxon>Liliopsida</taxon>
        <taxon>Poales</taxon>
        <taxon>Poaceae</taxon>
        <taxon>PACMAD clade</taxon>
        <taxon>Panicoideae</taxon>
        <taxon>Andropogonodae</taxon>
        <taxon>Andropogoneae</taxon>
        <taxon>Sorghinae</taxon>
        <taxon>Sorghum</taxon>
    </lineage>
</organism>
<sequence length="42" mass="4706">MAREGGQRWHHISVVALTLAIGAEVGMILTCDFGQRWPPWTN</sequence>
<protein>
    <submittedName>
        <fullName evidence="2">Uncharacterized protein</fullName>
    </submittedName>
</protein>
<reference evidence="2" key="2">
    <citation type="submission" date="2020-10" db="EMBL/GenBank/DDBJ databases">
        <authorList>
            <person name="Cooper E.A."/>
            <person name="Brenton Z.W."/>
            <person name="Flinn B.S."/>
            <person name="Jenkins J."/>
            <person name="Shu S."/>
            <person name="Flowers D."/>
            <person name="Luo F."/>
            <person name="Wang Y."/>
            <person name="Xia P."/>
            <person name="Barry K."/>
            <person name="Daum C."/>
            <person name="Lipzen A."/>
            <person name="Yoshinaga Y."/>
            <person name="Schmutz J."/>
            <person name="Saski C."/>
            <person name="Vermerris W."/>
            <person name="Kresovich S."/>
        </authorList>
    </citation>
    <scope>NUCLEOTIDE SEQUENCE</scope>
</reference>
<dbReference type="EMBL" id="CM027684">
    <property type="protein sequence ID" value="KAG0529751.1"/>
    <property type="molecule type" value="Genomic_DNA"/>
</dbReference>
<keyword evidence="1" id="KW-0812">Transmembrane</keyword>
<evidence type="ECO:0000256" key="1">
    <source>
        <dbReference type="SAM" id="Phobius"/>
    </source>
</evidence>
<evidence type="ECO:0000313" key="2">
    <source>
        <dbReference type="EMBL" id="KAG0529751.1"/>
    </source>
</evidence>
<accession>A0A921UGK0</accession>
<keyword evidence="1" id="KW-0472">Membrane</keyword>
<gene>
    <name evidence="2" type="ORF">BDA96_05G124800</name>
</gene>
<feature type="transmembrane region" description="Helical" evidence="1">
    <location>
        <begin position="12"/>
        <end position="30"/>
    </location>
</feature>
<proteinExistence type="predicted"/>
<dbReference type="Proteomes" id="UP000807115">
    <property type="component" value="Chromosome 5"/>
</dbReference>